<dbReference type="RefSeq" id="WP_147164287.1">
    <property type="nucleotide sequence ID" value="NZ_BJZO01000069.1"/>
</dbReference>
<evidence type="ECO:0000313" key="2">
    <source>
        <dbReference type="Proteomes" id="UP000321567"/>
    </source>
</evidence>
<proteinExistence type="predicted"/>
<sequence length="146" mass="14856">MIAAPLIPALLPIVAAVPGVRRALEADDLAALVAARDLPQTLPAAYVLVMGEAAGQVPRTVHTTSIAAELAVVLVDRPRATPRGLALGEIGAGVIAALDGRVPAEGWTPIGYRGGAQQVRAAAADRQGAVFLTLSFATSIRLRGAP</sequence>
<evidence type="ECO:0000313" key="1">
    <source>
        <dbReference type="EMBL" id="GEO82272.1"/>
    </source>
</evidence>
<dbReference type="AlphaFoldDB" id="A0A512HA15"/>
<gene>
    <name evidence="1" type="ORF">ROR02_24030</name>
</gene>
<dbReference type="InterPro" id="IPR056912">
    <property type="entry name" value="Phage_JBD30_tail_term-like"/>
</dbReference>
<evidence type="ECO:0008006" key="3">
    <source>
        <dbReference type="Google" id="ProtNLM"/>
    </source>
</evidence>
<dbReference type="EMBL" id="BJZO01000069">
    <property type="protein sequence ID" value="GEO82272.1"/>
    <property type="molecule type" value="Genomic_DNA"/>
</dbReference>
<dbReference type="OrthoDB" id="9948094at2"/>
<reference evidence="1 2" key="1">
    <citation type="submission" date="2019-07" db="EMBL/GenBank/DDBJ databases">
        <title>Whole genome shotgun sequence of Rhodospirillum oryzae NBRC 107573.</title>
        <authorList>
            <person name="Hosoyama A."/>
            <person name="Uohara A."/>
            <person name="Ohji S."/>
            <person name="Ichikawa N."/>
        </authorList>
    </citation>
    <scope>NUCLEOTIDE SEQUENCE [LARGE SCALE GENOMIC DNA]</scope>
    <source>
        <strain evidence="1 2">NBRC 107573</strain>
    </source>
</reference>
<keyword evidence="2" id="KW-1185">Reference proteome</keyword>
<comment type="caution">
    <text evidence="1">The sequence shown here is derived from an EMBL/GenBank/DDBJ whole genome shotgun (WGS) entry which is preliminary data.</text>
</comment>
<accession>A0A512HA15</accession>
<dbReference type="Pfam" id="PF23840">
    <property type="entry name" value="Phage_tail_terminator"/>
    <property type="match status" value="1"/>
</dbReference>
<dbReference type="Proteomes" id="UP000321567">
    <property type="component" value="Unassembled WGS sequence"/>
</dbReference>
<organism evidence="1 2">
    <name type="scientific">Pararhodospirillum oryzae</name>
    <dbReference type="NCBI Taxonomy" id="478448"/>
    <lineage>
        <taxon>Bacteria</taxon>
        <taxon>Pseudomonadati</taxon>
        <taxon>Pseudomonadota</taxon>
        <taxon>Alphaproteobacteria</taxon>
        <taxon>Rhodospirillales</taxon>
        <taxon>Rhodospirillaceae</taxon>
        <taxon>Pararhodospirillum</taxon>
    </lineage>
</organism>
<name>A0A512HA15_9PROT</name>
<protein>
    <recommendedName>
        <fullName evidence="3">DUF3168 domain-containing protein</fullName>
    </recommendedName>
</protein>